<evidence type="ECO:0000256" key="6">
    <source>
        <dbReference type="HAMAP-Rule" id="MF_00265"/>
    </source>
</evidence>
<feature type="binding site" evidence="6">
    <location>
        <position position="10"/>
    </location>
    <ligand>
        <name>Mg(2+)</name>
        <dbReference type="ChEBI" id="CHEBI:18420"/>
    </ligand>
</feature>
<dbReference type="HAMAP" id="MF_00265">
    <property type="entry name" value="VapC_Nob1"/>
    <property type="match status" value="1"/>
</dbReference>
<dbReference type="Gene3D" id="3.40.50.1010">
    <property type="entry name" value="5'-nuclease"/>
    <property type="match status" value="1"/>
</dbReference>
<evidence type="ECO:0000259" key="7">
    <source>
        <dbReference type="Pfam" id="PF01850"/>
    </source>
</evidence>
<accession>A0A5R8NF05</accession>
<dbReference type="Pfam" id="PF01850">
    <property type="entry name" value="PIN"/>
    <property type="match status" value="1"/>
</dbReference>
<dbReference type="GO" id="GO:0016787">
    <property type="term" value="F:hydrolase activity"/>
    <property type="evidence" value="ECO:0007669"/>
    <property type="project" value="UniProtKB-KW"/>
</dbReference>
<protein>
    <recommendedName>
        <fullName evidence="6">Ribonuclease VapC</fullName>
        <shortName evidence="6">RNase VapC</shortName>
        <ecNumber evidence="6">3.1.-.-</ecNumber>
    </recommendedName>
    <alternativeName>
        <fullName evidence="6">Toxin VapC</fullName>
    </alternativeName>
</protein>
<name>A0A5R8NF05_9NOCA</name>
<keyword evidence="1 6" id="KW-1277">Toxin-antitoxin system</keyword>
<reference evidence="8 9" key="1">
    <citation type="submission" date="2019-05" db="EMBL/GenBank/DDBJ databases">
        <title>Genomes sequences of two Nocardia cyriacigeorgica environmental isolates, type strains Nocardia asteroides ATCC 19247 and Nocardia cyriacigeorgica DSM 44484.</title>
        <authorList>
            <person name="Vautrin F."/>
            <person name="Bergeron E."/>
            <person name="Dubost A."/>
            <person name="Abrouk D."/>
            <person name="Rodriguez Nava V."/>
            <person name="Pujic P."/>
        </authorList>
    </citation>
    <scope>NUCLEOTIDE SEQUENCE [LARGE SCALE GENOMIC DNA]</scope>
    <source>
        <strain evidence="8 9">EML 446</strain>
    </source>
</reference>
<dbReference type="EMBL" id="VBUT01000010">
    <property type="protein sequence ID" value="TLF74305.1"/>
    <property type="molecule type" value="Genomic_DNA"/>
</dbReference>
<dbReference type="GO" id="GO:0004540">
    <property type="term" value="F:RNA nuclease activity"/>
    <property type="evidence" value="ECO:0007669"/>
    <property type="project" value="InterPro"/>
</dbReference>
<dbReference type="GO" id="GO:0090729">
    <property type="term" value="F:toxin activity"/>
    <property type="evidence" value="ECO:0007669"/>
    <property type="project" value="UniProtKB-KW"/>
</dbReference>
<sequence>MRTLSFFIADTSALIAAYDNSAPQRDRVRELLSTSVAVVSPLVLDEVDHLLIARFGKDRRIADLVLDDVLTSAEEGAVLVPPVDHHDLRVAQRLITQFGGLRLDLADAVNIVLAERYLTNAIVTLDERDFRAVAPLTPSFSSFRLLIQDGSD</sequence>
<dbReference type="EC" id="3.1.-.-" evidence="6"/>
<evidence type="ECO:0000313" key="9">
    <source>
        <dbReference type="Proteomes" id="UP000306378"/>
    </source>
</evidence>
<keyword evidence="2 6" id="KW-0540">Nuclease</keyword>
<keyword evidence="5 6" id="KW-0460">Magnesium</keyword>
<proteinExistence type="inferred from homology"/>
<dbReference type="InterPro" id="IPR022907">
    <property type="entry name" value="VapC_family"/>
</dbReference>
<feature type="binding site" evidence="6">
    <location>
        <position position="107"/>
    </location>
    <ligand>
        <name>Mg(2+)</name>
        <dbReference type="ChEBI" id="CHEBI:18420"/>
    </ligand>
</feature>
<comment type="caution">
    <text evidence="8">The sequence shown here is derived from an EMBL/GenBank/DDBJ whole genome shotgun (WGS) entry which is preliminary data.</text>
</comment>
<evidence type="ECO:0000256" key="2">
    <source>
        <dbReference type="ARBA" id="ARBA00022722"/>
    </source>
</evidence>
<feature type="domain" description="PIN" evidence="7">
    <location>
        <begin position="9"/>
        <end position="134"/>
    </location>
</feature>
<dbReference type="AlphaFoldDB" id="A0A5R8NF05"/>
<comment type="similarity">
    <text evidence="6">Belongs to the PINc/VapC protein family.</text>
</comment>
<keyword evidence="4 6" id="KW-0378">Hydrolase</keyword>
<comment type="cofactor">
    <cofactor evidence="6">
        <name>Mg(2+)</name>
        <dbReference type="ChEBI" id="CHEBI:18420"/>
    </cofactor>
</comment>
<evidence type="ECO:0000256" key="4">
    <source>
        <dbReference type="ARBA" id="ARBA00022801"/>
    </source>
</evidence>
<keyword evidence="3 6" id="KW-0479">Metal-binding</keyword>
<organism evidence="8 9">
    <name type="scientific">Nocardia cyriacigeorgica</name>
    <dbReference type="NCBI Taxonomy" id="135487"/>
    <lineage>
        <taxon>Bacteria</taxon>
        <taxon>Bacillati</taxon>
        <taxon>Actinomycetota</taxon>
        <taxon>Actinomycetes</taxon>
        <taxon>Mycobacteriales</taxon>
        <taxon>Nocardiaceae</taxon>
        <taxon>Nocardia</taxon>
    </lineage>
</organism>
<keyword evidence="6" id="KW-0800">Toxin</keyword>
<evidence type="ECO:0000256" key="5">
    <source>
        <dbReference type="ARBA" id="ARBA00022842"/>
    </source>
</evidence>
<evidence type="ECO:0000313" key="8">
    <source>
        <dbReference type="EMBL" id="TLF74305.1"/>
    </source>
</evidence>
<dbReference type="InterPro" id="IPR029060">
    <property type="entry name" value="PIN-like_dom_sf"/>
</dbReference>
<gene>
    <name evidence="6" type="primary">vapC</name>
    <name evidence="8" type="ORF">FEK34_23205</name>
</gene>
<dbReference type="GO" id="GO:0000287">
    <property type="term" value="F:magnesium ion binding"/>
    <property type="evidence" value="ECO:0007669"/>
    <property type="project" value="UniProtKB-UniRule"/>
</dbReference>
<dbReference type="Proteomes" id="UP000306378">
    <property type="component" value="Unassembled WGS sequence"/>
</dbReference>
<evidence type="ECO:0000256" key="1">
    <source>
        <dbReference type="ARBA" id="ARBA00022649"/>
    </source>
</evidence>
<dbReference type="SUPFAM" id="SSF88723">
    <property type="entry name" value="PIN domain-like"/>
    <property type="match status" value="1"/>
</dbReference>
<evidence type="ECO:0000256" key="3">
    <source>
        <dbReference type="ARBA" id="ARBA00022723"/>
    </source>
</evidence>
<dbReference type="InterPro" id="IPR002716">
    <property type="entry name" value="PIN_dom"/>
</dbReference>
<comment type="function">
    <text evidence="6">Toxic component of a toxin-antitoxin (TA) system. An RNase.</text>
</comment>